<organism evidence="2">
    <name type="scientific">Oryza brachyantha</name>
    <name type="common">malo sina</name>
    <dbReference type="NCBI Taxonomy" id="4533"/>
    <lineage>
        <taxon>Eukaryota</taxon>
        <taxon>Viridiplantae</taxon>
        <taxon>Streptophyta</taxon>
        <taxon>Embryophyta</taxon>
        <taxon>Tracheophyta</taxon>
        <taxon>Spermatophyta</taxon>
        <taxon>Magnoliopsida</taxon>
        <taxon>Liliopsida</taxon>
        <taxon>Poales</taxon>
        <taxon>Poaceae</taxon>
        <taxon>BOP clade</taxon>
        <taxon>Oryzoideae</taxon>
        <taxon>Oryzeae</taxon>
        <taxon>Oryzinae</taxon>
        <taxon>Oryza</taxon>
    </lineage>
</organism>
<keyword evidence="1" id="KW-0472">Membrane</keyword>
<feature type="transmembrane region" description="Helical" evidence="1">
    <location>
        <begin position="103"/>
        <end position="125"/>
    </location>
</feature>
<dbReference type="OMA" id="FIVILDC"/>
<dbReference type="Gramene" id="OB12G22530.1">
    <property type="protein sequence ID" value="OB12G22530.1"/>
    <property type="gene ID" value="OB12G22530"/>
</dbReference>
<protein>
    <submittedName>
        <fullName evidence="2">Uncharacterized protein</fullName>
    </submittedName>
</protein>
<dbReference type="AlphaFoldDB" id="J3NE45"/>
<accession>J3NE45</accession>
<reference evidence="2" key="1">
    <citation type="journal article" date="2013" name="Nat. Commun.">
        <title>Whole-genome sequencing of Oryza brachyantha reveals mechanisms underlying Oryza genome evolution.</title>
        <authorList>
            <person name="Chen J."/>
            <person name="Huang Q."/>
            <person name="Gao D."/>
            <person name="Wang J."/>
            <person name="Lang Y."/>
            <person name="Liu T."/>
            <person name="Li B."/>
            <person name="Bai Z."/>
            <person name="Luis Goicoechea J."/>
            <person name="Liang C."/>
            <person name="Chen C."/>
            <person name="Zhang W."/>
            <person name="Sun S."/>
            <person name="Liao Y."/>
            <person name="Zhang X."/>
            <person name="Yang L."/>
            <person name="Song C."/>
            <person name="Wang M."/>
            <person name="Shi J."/>
            <person name="Liu G."/>
            <person name="Liu J."/>
            <person name="Zhou H."/>
            <person name="Zhou W."/>
            <person name="Yu Q."/>
            <person name="An N."/>
            <person name="Chen Y."/>
            <person name="Cai Q."/>
            <person name="Wang B."/>
            <person name="Liu B."/>
            <person name="Min J."/>
            <person name="Huang Y."/>
            <person name="Wu H."/>
            <person name="Li Z."/>
            <person name="Zhang Y."/>
            <person name="Yin Y."/>
            <person name="Song W."/>
            <person name="Jiang J."/>
            <person name="Jackson S.A."/>
            <person name="Wing R.A."/>
            <person name="Wang J."/>
            <person name="Chen M."/>
        </authorList>
    </citation>
    <scope>NUCLEOTIDE SEQUENCE [LARGE SCALE GENOMIC DNA]</scope>
    <source>
        <strain evidence="2">cv. IRGC 101232</strain>
    </source>
</reference>
<name>J3NE45_ORYBR</name>
<proteinExistence type="predicted"/>
<dbReference type="STRING" id="4533.J3NE45"/>
<dbReference type="HOGENOM" id="CLU_1930773_0_0_1"/>
<keyword evidence="1" id="KW-0812">Transmembrane</keyword>
<sequence>MRGGGGVVACCLECFLEGDALALFAYGVPPWVFGASRYTALQVAQDTCAVEEEEPAEAVLRRANAALADDDPAYYCKTGRHYASRAVPPEVAASAAIVVQPRLCFAVSAGAGVGVCVSIYIYIYVCVCVFC</sequence>
<evidence type="ECO:0000313" key="3">
    <source>
        <dbReference type="Proteomes" id="UP000006038"/>
    </source>
</evidence>
<reference evidence="2" key="2">
    <citation type="submission" date="2013-04" db="UniProtKB">
        <authorList>
            <consortium name="EnsemblPlants"/>
        </authorList>
    </citation>
    <scope>IDENTIFICATION</scope>
</reference>
<evidence type="ECO:0000313" key="2">
    <source>
        <dbReference type="EnsemblPlants" id="OB12G22530.1"/>
    </source>
</evidence>
<dbReference type="EnsemblPlants" id="OB12G22530.1">
    <property type="protein sequence ID" value="OB12G22530.1"/>
    <property type="gene ID" value="OB12G22530"/>
</dbReference>
<dbReference type="PANTHER" id="PTHR46137:SF11">
    <property type="entry name" value="LRAT DOMAIN-CONTAINING PROTEIN"/>
    <property type="match status" value="1"/>
</dbReference>
<dbReference type="Proteomes" id="UP000006038">
    <property type="component" value="Chromosome 12"/>
</dbReference>
<keyword evidence="3" id="KW-1185">Reference proteome</keyword>
<keyword evidence="1" id="KW-1133">Transmembrane helix</keyword>
<evidence type="ECO:0000256" key="1">
    <source>
        <dbReference type="SAM" id="Phobius"/>
    </source>
</evidence>
<dbReference type="PANTHER" id="PTHR46137">
    <property type="entry name" value="OS05G0310600 PROTEIN"/>
    <property type="match status" value="1"/>
</dbReference>